<dbReference type="AlphaFoldDB" id="A0A075A0K2"/>
<reference evidence="1 2" key="1">
    <citation type="submission" date="2013-11" db="EMBL/GenBank/DDBJ databases">
        <title>Opisthorchis viverrini - life in the bile duct.</title>
        <authorList>
            <person name="Young N.D."/>
            <person name="Nagarajan N."/>
            <person name="Lin S.J."/>
            <person name="Korhonen P.K."/>
            <person name="Jex A.R."/>
            <person name="Hall R.S."/>
            <person name="Safavi-Hemami H."/>
            <person name="Kaewkong W."/>
            <person name="Bertrand D."/>
            <person name="Gao S."/>
            <person name="Seet Q."/>
            <person name="Wongkham S."/>
            <person name="Teh B.T."/>
            <person name="Wongkham C."/>
            <person name="Intapan P.M."/>
            <person name="Maleewong W."/>
            <person name="Yang X."/>
            <person name="Hu M."/>
            <person name="Wang Z."/>
            <person name="Hofmann A."/>
            <person name="Sternberg P.W."/>
            <person name="Tan P."/>
            <person name="Wang J."/>
            <person name="Gasser R.B."/>
        </authorList>
    </citation>
    <scope>NUCLEOTIDE SEQUENCE [LARGE SCALE GENOMIC DNA]</scope>
</reference>
<evidence type="ECO:0000313" key="2">
    <source>
        <dbReference type="Proteomes" id="UP000054324"/>
    </source>
</evidence>
<dbReference type="Proteomes" id="UP000054324">
    <property type="component" value="Unassembled WGS sequence"/>
</dbReference>
<sequence>MIGCWVQTFDQSDLGLMPDRQASRTFDQSCVGWSSRPTTTNPPLRTTTLPNNALMISPRLVMKRLQSNCPAQRTSQRPSTLSELLTFSSIERRKLFWNDL</sequence>
<dbReference type="KEGG" id="ovi:T265_00899"/>
<dbReference type="OrthoDB" id="10583621at2759"/>
<dbReference type="GeneID" id="20315087"/>
<gene>
    <name evidence="1" type="ORF">T265_00899</name>
</gene>
<dbReference type="RefSeq" id="XP_009163058.1">
    <property type="nucleotide sequence ID" value="XM_009164794.1"/>
</dbReference>
<dbReference type="CTD" id="20315087"/>
<protein>
    <submittedName>
        <fullName evidence="1">Uncharacterized protein</fullName>
    </submittedName>
</protein>
<proteinExistence type="predicted"/>
<evidence type="ECO:0000313" key="1">
    <source>
        <dbReference type="EMBL" id="KER33208.1"/>
    </source>
</evidence>
<accession>A0A075A0K2</accession>
<organism evidence="1 2">
    <name type="scientific">Opisthorchis viverrini</name>
    <name type="common">Southeast Asian liver fluke</name>
    <dbReference type="NCBI Taxonomy" id="6198"/>
    <lineage>
        <taxon>Eukaryota</taxon>
        <taxon>Metazoa</taxon>
        <taxon>Spiralia</taxon>
        <taxon>Lophotrochozoa</taxon>
        <taxon>Platyhelminthes</taxon>
        <taxon>Trematoda</taxon>
        <taxon>Digenea</taxon>
        <taxon>Opisthorchiida</taxon>
        <taxon>Opisthorchiata</taxon>
        <taxon>Opisthorchiidae</taxon>
        <taxon>Opisthorchis</taxon>
    </lineage>
</organism>
<keyword evidence="2" id="KW-1185">Reference proteome</keyword>
<dbReference type="EMBL" id="KL596627">
    <property type="protein sequence ID" value="KER33208.1"/>
    <property type="molecule type" value="Genomic_DNA"/>
</dbReference>
<name>A0A075A0K2_OPIVI</name>